<accession>A0AC61RUY1</accession>
<gene>
    <name evidence="1" type="ORF">E5329_13695</name>
</gene>
<evidence type="ECO:0000313" key="2">
    <source>
        <dbReference type="Proteomes" id="UP000304953"/>
    </source>
</evidence>
<dbReference type="Proteomes" id="UP000304953">
    <property type="component" value="Unassembled WGS sequence"/>
</dbReference>
<sequence length="120" mass="13809">MERMDADIKAVARSIIQGNEKRKKRIKAGKASAFDIMAAAVVEDALCSSCQNIESIQARRQMQKRIYESIVYNTPYEYIADALCGRRQFYEYRTEFITRIAQAMDMLPGGKGMEDRNERN</sequence>
<protein>
    <submittedName>
        <fullName evidence="1">Uncharacterized protein</fullName>
    </submittedName>
</protein>
<name>A0AC61RUY1_9FIRM</name>
<comment type="caution">
    <text evidence="1">The sequence shown here is derived from an EMBL/GenBank/DDBJ whole genome shotgun (WGS) entry which is preliminary data.</text>
</comment>
<dbReference type="EMBL" id="SRYA01000026">
    <property type="protein sequence ID" value="TGY95627.1"/>
    <property type="molecule type" value="Genomic_DNA"/>
</dbReference>
<proteinExistence type="predicted"/>
<keyword evidence="2" id="KW-1185">Reference proteome</keyword>
<organism evidence="1 2">
    <name type="scientific">Petralouisia muris</name>
    <dbReference type="NCBI Taxonomy" id="3032872"/>
    <lineage>
        <taxon>Bacteria</taxon>
        <taxon>Bacillati</taxon>
        <taxon>Bacillota</taxon>
        <taxon>Clostridia</taxon>
        <taxon>Lachnospirales</taxon>
        <taxon>Lachnospiraceae</taxon>
        <taxon>Petralouisia</taxon>
    </lineage>
</organism>
<reference evidence="1" key="1">
    <citation type="submission" date="2019-04" db="EMBL/GenBank/DDBJ databases">
        <title>Microbes associate with the intestines of laboratory mice.</title>
        <authorList>
            <person name="Navarre W."/>
            <person name="Wong E."/>
            <person name="Huang K."/>
            <person name="Tropini C."/>
            <person name="Ng K."/>
            <person name="Yu B."/>
        </authorList>
    </citation>
    <scope>NUCLEOTIDE SEQUENCE</scope>
    <source>
        <strain evidence="1">NM01_1-7b</strain>
    </source>
</reference>
<evidence type="ECO:0000313" key="1">
    <source>
        <dbReference type="EMBL" id="TGY95627.1"/>
    </source>
</evidence>